<proteinExistence type="predicted"/>
<keyword evidence="2" id="KW-1003">Cell membrane</keyword>
<dbReference type="InterPro" id="IPR000326">
    <property type="entry name" value="PAP2/HPO"/>
</dbReference>
<dbReference type="PANTHER" id="PTHR14969">
    <property type="entry name" value="SPHINGOSINE-1-PHOSPHATE PHOSPHOHYDROLASE"/>
    <property type="match status" value="1"/>
</dbReference>
<evidence type="ECO:0000256" key="3">
    <source>
        <dbReference type="ARBA" id="ARBA00022692"/>
    </source>
</evidence>
<dbReference type="GO" id="GO:0016787">
    <property type="term" value="F:hydrolase activity"/>
    <property type="evidence" value="ECO:0007669"/>
    <property type="project" value="UniProtKB-KW"/>
</dbReference>
<keyword evidence="3 7" id="KW-0812">Transmembrane</keyword>
<keyword evidence="5 7" id="KW-1133">Transmembrane helix</keyword>
<gene>
    <name evidence="9" type="ORF">AWN73_02280</name>
</gene>
<feature type="transmembrane region" description="Helical" evidence="7">
    <location>
        <begin position="57"/>
        <end position="76"/>
    </location>
</feature>
<dbReference type="InterPro" id="IPR036938">
    <property type="entry name" value="PAP2/HPO_sf"/>
</dbReference>
<dbReference type="EMBL" id="LRDH01000096">
    <property type="protein sequence ID" value="PPV15932.1"/>
    <property type="molecule type" value="Genomic_DNA"/>
</dbReference>
<evidence type="ECO:0000256" key="5">
    <source>
        <dbReference type="ARBA" id="ARBA00022989"/>
    </source>
</evidence>
<protein>
    <submittedName>
        <fullName evidence="9">Phosphoesterase</fullName>
    </submittedName>
</protein>
<keyword evidence="6 7" id="KW-0472">Membrane</keyword>
<feature type="transmembrane region" description="Helical" evidence="7">
    <location>
        <begin position="103"/>
        <end position="122"/>
    </location>
</feature>
<evidence type="ECO:0000256" key="7">
    <source>
        <dbReference type="SAM" id="Phobius"/>
    </source>
</evidence>
<dbReference type="Gene3D" id="1.20.144.10">
    <property type="entry name" value="Phosphatidic acid phosphatase type 2/haloperoxidase"/>
    <property type="match status" value="2"/>
</dbReference>
<feature type="transmembrane region" description="Helical" evidence="7">
    <location>
        <begin position="129"/>
        <end position="147"/>
    </location>
</feature>
<evidence type="ECO:0000256" key="1">
    <source>
        <dbReference type="ARBA" id="ARBA00004651"/>
    </source>
</evidence>
<comment type="subcellular location">
    <subcellularLocation>
        <location evidence="1">Cell membrane</location>
        <topology evidence="1">Multi-pass membrane protein</topology>
    </subcellularLocation>
</comment>
<dbReference type="Pfam" id="PF01569">
    <property type="entry name" value="PAP2"/>
    <property type="match status" value="1"/>
</dbReference>
<evidence type="ECO:0000313" key="10">
    <source>
        <dbReference type="Proteomes" id="UP000238081"/>
    </source>
</evidence>
<name>A0A2S7FCI0_CLOBU</name>
<dbReference type="SUPFAM" id="SSF48317">
    <property type="entry name" value="Acid phosphatase/Vanadium-dependent haloperoxidase"/>
    <property type="match status" value="1"/>
</dbReference>
<evidence type="ECO:0000259" key="8">
    <source>
        <dbReference type="SMART" id="SM00014"/>
    </source>
</evidence>
<dbReference type="PANTHER" id="PTHR14969:SF62">
    <property type="entry name" value="DECAPRENYLPHOSPHORYL-5-PHOSPHORIBOSE PHOSPHATASE RV3807C-RELATED"/>
    <property type="match status" value="1"/>
</dbReference>
<evidence type="ECO:0000256" key="6">
    <source>
        <dbReference type="ARBA" id="ARBA00023136"/>
    </source>
</evidence>
<dbReference type="SMART" id="SM00014">
    <property type="entry name" value="acidPPc"/>
    <property type="match status" value="1"/>
</dbReference>
<comment type="caution">
    <text evidence="9">The sequence shown here is derived from an EMBL/GenBank/DDBJ whole genome shotgun (WGS) entry which is preliminary data.</text>
</comment>
<sequence length="178" mass="20103">MIGIQEIDINILSYIQENIRNPLLDKIMPFITSFGNMALLWIIIGMVLFSIKKHRKYGYMVFLALLLCFLIGNLALKPLVARIRPFDAYPLINGLLINAPKDFSFPSGHTMCSFAPSVVLFYFNKKVGVCALIISVLIALSRLYLYVHYPSDVLCGMIIGVINGIIAINVINKFYHKM</sequence>
<reference evidence="9 10" key="1">
    <citation type="submission" date="2016-01" db="EMBL/GenBank/DDBJ databases">
        <title>Characterization of the Clostridium difficile lineages that are prevalent in Hong Kong and China.</title>
        <authorList>
            <person name="Kwok J.S.-L."/>
            <person name="Lam W.-Y."/>
            <person name="Ip M."/>
            <person name="Chan T.-F."/>
            <person name="Hawkey P.M."/>
            <person name="Tsui S.K.-W."/>
        </authorList>
    </citation>
    <scope>NUCLEOTIDE SEQUENCE [LARGE SCALE GENOMIC DNA]</scope>
    <source>
        <strain evidence="9 10">300064</strain>
    </source>
</reference>
<keyword evidence="4" id="KW-0378">Hydrolase</keyword>
<dbReference type="RefSeq" id="WP_043661254.1">
    <property type="nucleotide sequence ID" value="NZ_CAVLFH010000001.1"/>
</dbReference>
<evidence type="ECO:0000313" key="9">
    <source>
        <dbReference type="EMBL" id="PPV15932.1"/>
    </source>
</evidence>
<dbReference type="Proteomes" id="UP000238081">
    <property type="component" value="Unassembled WGS sequence"/>
</dbReference>
<dbReference type="GO" id="GO:0005886">
    <property type="term" value="C:plasma membrane"/>
    <property type="evidence" value="ECO:0007669"/>
    <property type="project" value="UniProtKB-SubCell"/>
</dbReference>
<accession>A0A2S7FCI0</accession>
<feature type="domain" description="Phosphatidic acid phosphatase type 2/haloperoxidase" evidence="8">
    <location>
        <begin position="57"/>
        <end position="168"/>
    </location>
</feature>
<organism evidence="9 10">
    <name type="scientific">Clostridium butyricum</name>
    <dbReference type="NCBI Taxonomy" id="1492"/>
    <lineage>
        <taxon>Bacteria</taxon>
        <taxon>Bacillati</taxon>
        <taxon>Bacillota</taxon>
        <taxon>Clostridia</taxon>
        <taxon>Eubacteriales</taxon>
        <taxon>Clostridiaceae</taxon>
        <taxon>Clostridium</taxon>
    </lineage>
</organism>
<feature type="transmembrane region" description="Helical" evidence="7">
    <location>
        <begin position="153"/>
        <end position="171"/>
    </location>
</feature>
<evidence type="ECO:0000256" key="2">
    <source>
        <dbReference type="ARBA" id="ARBA00022475"/>
    </source>
</evidence>
<evidence type="ECO:0000256" key="4">
    <source>
        <dbReference type="ARBA" id="ARBA00022801"/>
    </source>
</evidence>
<dbReference type="AlphaFoldDB" id="A0A2S7FCI0"/>
<feature type="transmembrane region" description="Helical" evidence="7">
    <location>
        <begin position="27"/>
        <end position="50"/>
    </location>
</feature>